<reference evidence="9 10" key="1">
    <citation type="submission" date="2019-04" db="EMBL/GenBank/DDBJ databases">
        <title>An improved genome assembly and genetic linkage map for asparagus bean, Vigna unguiculata ssp. sesquipedialis.</title>
        <authorList>
            <person name="Xia Q."/>
            <person name="Zhang R."/>
            <person name="Dong Y."/>
        </authorList>
    </citation>
    <scope>NUCLEOTIDE SEQUENCE [LARGE SCALE GENOMIC DNA]</scope>
    <source>
        <tissue evidence="9">Leaf</tissue>
    </source>
</reference>
<evidence type="ECO:0000259" key="8">
    <source>
        <dbReference type="PROSITE" id="PS51294"/>
    </source>
</evidence>
<comment type="subcellular location">
    <subcellularLocation>
        <location evidence="1">Nucleus</location>
    </subcellularLocation>
</comment>
<feature type="domain" description="Myb-like" evidence="6">
    <location>
        <begin position="111"/>
        <end position="162"/>
    </location>
</feature>
<dbReference type="InterPro" id="IPR009057">
    <property type="entry name" value="Homeodomain-like_sf"/>
</dbReference>
<dbReference type="PANTHER" id="PTHR44191:SF62">
    <property type="entry name" value="OS04G0341900 PROTEIN"/>
    <property type="match status" value="1"/>
</dbReference>
<sequence length="250" mass="27904">MAEQSMDHWKELSLDWYDLIAEPSHTFDVPAALLSQPVVVAMKTPLMLPSLPLPLPSSALPSSAFPLPSSALPSSAFPLPSSALPLPSSSSLASLSFPLPSPSLSSLTFPSNKRKRITWTEAEHKRFLDGLHMYGKGDWKNISAYIQTKTAIQVASHAQKYFIRQTQTQHQKKRKSIHDMVMENAFHMQNSSSSGASSQFSDVQPLPFNPHVNVPHPPELQPMQEMMNQNHMNPNNMIHHPAYFNQMQPC</sequence>
<dbReference type="PROSITE" id="PS51293">
    <property type="entry name" value="SANT"/>
    <property type="match status" value="1"/>
</dbReference>
<dbReference type="InterPro" id="IPR017930">
    <property type="entry name" value="Myb_dom"/>
</dbReference>
<dbReference type="InterPro" id="IPR052245">
    <property type="entry name" value="Plant_Stress_Dev_TF"/>
</dbReference>
<evidence type="ECO:0000256" key="3">
    <source>
        <dbReference type="ARBA" id="ARBA00023125"/>
    </source>
</evidence>
<proteinExistence type="predicted"/>
<organism evidence="9 10">
    <name type="scientific">Vigna unguiculata</name>
    <name type="common">Cowpea</name>
    <dbReference type="NCBI Taxonomy" id="3917"/>
    <lineage>
        <taxon>Eukaryota</taxon>
        <taxon>Viridiplantae</taxon>
        <taxon>Streptophyta</taxon>
        <taxon>Embryophyta</taxon>
        <taxon>Tracheophyta</taxon>
        <taxon>Spermatophyta</taxon>
        <taxon>Magnoliopsida</taxon>
        <taxon>eudicotyledons</taxon>
        <taxon>Gunneridae</taxon>
        <taxon>Pentapetalae</taxon>
        <taxon>rosids</taxon>
        <taxon>fabids</taxon>
        <taxon>Fabales</taxon>
        <taxon>Fabaceae</taxon>
        <taxon>Papilionoideae</taxon>
        <taxon>50 kb inversion clade</taxon>
        <taxon>NPAAA clade</taxon>
        <taxon>indigoferoid/millettioid clade</taxon>
        <taxon>Phaseoleae</taxon>
        <taxon>Vigna</taxon>
    </lineage>
</organism>
<keyword evidence="5" id="KW-0539">Nucleus</keyword>
<keyword evidence="4" id="KW-0804">Transcription</keyword>
<dbReference type="SMART" id="SM00717">
    <property type="entry name" value="SANT"/>
    <property type="match status" value="1"/>
</dbReference>
<dbReference type="EMBL" id="CP039345">
    <property type="protein sequence ID" value="QCD78065.1"/>
    <property type="molecule type" value="Genomic_DNA"/>
</dbReference>
<evidence type="ECO:0000256" key="1">
    <source>
        <dbReference type="ARBA" id="ARBA00004123"/>
    </source>
</evidence>
<dbReference type="InterPro" id="IPR006447">
    <property type="entry name" value="Myb_dom_plants"/>
</dbReference>
<evidence type="ECO:0000313" key="9">
    <source>
        <dbReference type="EMBL" id="QCD78065.1"/>
    </source>
</evidence>
<gene>
    <name evidence="9" type="ORF">DEO72_LG1g1694</name>
</gene>
<dbReference type="NCBIfam" id="TIGR01557">
    <property type="entry name" value="myb_SHAQKYF"/>
    <property type="match status" value="1"/>
</dbReference>
<dbReference type="InterPro" id="IPR001005">
    <property type="entry name" value="SANT/Myb"/>
</dbReference>
<evidence type="ECO:0000256" key="5">
    <source>
        <dbReference type="ARBA" id="ARBA00023242"/>
    </source>
</evidence>
<evidence type="ECO:0000256" key="2">
    <source>
        <dbReference type="ARBA" id="ARBA00023015"/>
    </source>
</evidence>
<protein>
    <submittedName>
        <fullName evidence="9">Transcription factor</fullName>
    </submittedName>
</protein>
<accession>A0A4D6KNC6</accession>
<evidence type="ECO:0000259" key="7">
    <source>
        <dbReference type="PROSITE" id="PS51293"/>
    </source>
</evidence>
<dbReference type="SUPFAM" id="SSF46689">
    <property type="entry name" value="Homeodomain-like"/>
    <property type="match status" value="1"/>
</dbReference>
<dbReference type="InterPro" id="IPR017884">
    <property type="entry name" value="SANT_dom"/>
</dbReference>
<dbReference type="GO" id="GO:0006355">
    <property type="term" value="P:regulation of DNA-templated transcription"/>
    <property type="evidence" value="ECO:0007669"/>
    <property type="project" value="UniProtKB-ARBA"/>
</dbReference>
<dbReference type="PROSITE" id="PS51294">
    <property type="entry name" value="HTH_MYB"/>
    <property type="match status" value="1"/>
</dbReference>
<evidence type="ECO:0000256" key="4">
    <source>
        <dbReference type="ARBA" id="ARBA00023163"/>
    </source>
</evidence>
<keyword evidence="3" id="KW-0238">DNA-binding</keyword>
<feature type="domain" description="HTH myb-type" evidence="8">
    <location>
        <begin position="111"/>
        <end position="166"/>
    </location>
</feature>
<dbReference type="GO" id="GO:0003677">
    <property type="term" value="F:DNA binding"/>
    <property type="evidence" value="ECO:0007669"/>
    <property type="project" value="UniProtKB-KW"/>
</dbReference>
<evidence type="ECO:0000259" key="6">
    <source>
        <dbReference type="PROSITE" id="PS50090"/>
    </source>
</evidence>
<dbReference type="CDD" id="cd00167">
    <property type="entry name" value="SANT"/>
    <property type="match status" value="1"/>
</dbReference>
<dbReference type="GO" id="GO:0005634">
    <property type="term" value="C:nucleus"/>
    <property type="evidence" value="ECO:0007669"/>
    <property type="project" value="UniProtKB-SubCell"/>
</dbReference>
<name>A0A4D6KNC6_VIGUN</name>
<dbReference type="PROSITE" id="PS50090">
    <property type="entry name" value="MYB_LIKE"/>
    <property type="match status" value="1"/>
</dbReference>
<dbReference type="Gene3D" id="1.10.10.60">
    <property type="entry name" value="Homeodomain-like"/>
    <property type="match status" value="1"/>
</dbReference>
<dbReference type="Proteomes" id="UP000501690">
    <property type="component" value="Linkage Group LG1"/>
</dbReference>
<keyword evidence="2" id="KW-0805">Transcription regulation</keyword>
<dbReference type="Pfam" id="PF00249">
    <property type="entry name" value="Myb_DNA-binding"/>
    <property type="match status" value="1"/>
</dbReference>
<evidence type="ECO:0000313" key="10">
    <source>
        <dbReference type="Proteomes" id="UP000501690"/>
    </source>
</evidence>
<dbReference type="AlphaFoldDB" id="A0A4D6KNC6"/>
<keyword evidence="10" id="KW-1185">Reference proteome</keyword>
<dbReference type="PANTHER" id="PTHR44191">
    <property type="entry name" value="TRANSCRIPTION FACTOR KUA1"/>
    <property type="match status" value="1"/>
</dbReference>
<feature type="domain" description="SANT" evidence="7">
    <location>
        <begin position="119"/>
        <end position="166"/>
    </location>
</feature>